<gene>
    <name evidence="2" type="ORF">E4M00_12700</name>
</gene>
<dbReference type="Pfam" id="PF13460">
    <property type="entry name" value="NAD_binding_10"/>
    <property type="match status" value="1"/>
</dbReference>
<evidence type="ECO:0000313" key="3">
    <source>
        <dbReference type="Proteomes" id="UP000298127"/>
    </source>
</evidence>
<comment type="caution">
    <text evidence="2">The sequence shown here is derived from an EMBL/GenBank/DDBJ whole genome shotgun (WGS) entry which is preliminary data.</text>
</comment>
<accession>A0A4Y9QXQ7</accession>
<dbReference type="EMBL" id="SPQZ01000004">
    <property type="protein sequence ID" value="TFV96917.1"/>
    <property type="molecule type" value="Genomic_DNA"/>
</dbReference>
<dbReference type="PANTHER" id="PTHR15020">
    <property type="entry name" value="FLAVIN REDUCTASE-RELATED"/>
    <property type="match status" value="1"/>
</dbReference>
<dbReference type="Proteomes" id="UP000298127">
    <property type="component" value="Unassembled WGS sequence"/>
</dbReference>
<dbReference type="AlphaFoldDB" id="A0A4Y9QXQ7"/>
<proteinExistence type="predicted"/>
<dbReference type="SUPFAM" id="SSF51735">
    <property type="entry name" value="NAD(P)-binding Rossmann-fold domains"/>
    <property type="match status" value="1"/>
</dbReference>
<feature type="domain" description="NAD(P)-binding" evidence="1">
    <location>
        <begin position="8"/>
        <end position="200"/>
    </location>
</feature>
<name>A0A4Y9QXQ7_9MICO</name>
<keyword evidence="3" id="KW-1185">Reference proteome</keyword>
<dbReference type="Gene3D" id="3.40.50.720">
    <property type="entry name" value="NAD(P)-binding Rossmann-like Domain"/>
    <property type="match status" value="1"/>
</dbReference>
<evidence type="ECO:0000259" key="1">
    <source>
        <dbReference type="Pfam" id="PF13460"/>
    </source>
</evidence>
<dbReference type="InterPro" id="IPR036291">
    <property type="entry name" value="NAD(P)-bd_dom_sf"/>
</dbReference>
<organism evidence="2 3">
    <name type="scientific">Orlajensenia leifsoniae</name>
    <dbReference type="NCBI Taxonomy" id="2561933"/>
    <lineage>
        <taxon>Bacteria</taxon>
        <taxon>Bacillati</taxon>
        <taxon>Actinomycetota</taxon>
        <taxon>Actinomycetes</taxon>
        <taxon>Micrococcales</taxon>
        <taxon>Microbacteriaceae</taxon>
        <taxon>Orlajensenia</taxon>
    </lineage>
</organism>
<dbReference type="PANTHER" id="PTHR15020:SF50">
    <property type="entry name" value="UPF0659 PROTEIN YMR090W"/>
    <property type="match status" value="1"/>
</dbReference>
<evidence type="ECO:0000313" key="2">
    <source>
        <dbReference type="EMBL" id="TFV96917.1"/>
    </source>
</evidence>
<reference evidence="2 3" key="1">
    <citation type="journal article" date="2018" name="J. Microbiol.">
        <title>Leifsonia flava sp. nov., a novel actinobacterium isolated from the rhizosphere of Aquilegia viridiflora.</title>
        <authorList>
            <person name="Cai Y."/>
            <person name="Tao W.Z."/>
            <person name="Ma Y.J."/>
            <person name="Cheng J."/>
            <person name="Zhang M.Y."/>
            <person name="Zhang Y.X."/>
        </authorList>
    </citation>
    <scope>NUCLEOTIDE SEQUENCE [LARGE SCALE GENOMIC DNA]</scope>
    <source>
        <strain evidence="2 3">SYP-B2174</strain>
    </source>
</reference>
<protein>
    <submittedName>
        <fullName evidence="2">NAD-dependent epimerase/dehydratase family protein</fullName>
    </submittedName>
</protein>
<sequence length="225" mass="22487">MTRTAIIGGHGKIALLLARSLTDAGHLAVGVIRNPAHADEVRAAGAVPVVLDIETASAEELASALAAVSSDGDGAVDAVVFAAGAGGGSGAARKETVDHQGSVKSIAAARQSGIRRFVQISYIGADQADTSGDESFGAYQKAKKAADDALRASDLDWTIVRPGHLNDDAATGRVRIGDDVTSGSTSRANTAAVIAALLEGPVALGGVLNVIDGDTPIAEALASLD</sequence>
<dbReference type="RefSeq" id="WP_135120875.1">
    <property type="nucleotide sequence ID" value="NZ_SPQZ01000004.1"/>
</dbReference>
<dbReference type="InterPro" id="IPR016040">
    <property type="entry name" value="NAD(P)-bd_dom"/>
</dbReference>